<keyword evidence="2" id="KW-0808">Transferase</keyword>
<proteinExistence type="inferred from homology"/>
<keyword evidence="5" id="KW-1185">Reference proteome</keyword>
<evidence type="ECO:0000313" key="5">
    <source>
        <dbReference type="Proteomes" id="UP001280121"/>
    </source>
</evidence>
<keyword evidence="3" id="KW-0012">Acyltransferase</keyword>
<sequence>MDVVKIISTCTEIIKPSCPTPPHLKTYTLSLLDQFNIDGRYPMMLFYSAGTTQNSLKKSLAQTLSYYYPYAGRVNLDGCSIDCDDSGVPFIEAHVANTMSEILQRLEFDVLAQLLPFKNDRTKLYANKSIIVVQVNYFSCGGVAITNYFKHVIADAPASINFIKAWSDNHNQLYTCTINTSTIIKDDVVFDCASVFPPQDLPLKALWEKCFLVSFPLGEALVKRFTFDGTKMAALQTKIGDHPSRFEAVATLILVAAADAARERETDDVKPKNVALIPINIRKRMNPPFPEKCLGNVGQAIVVKWQMEERIEYNSLSKRIRESVRKMDDKYARKLNESGGFLNDLENVNEEISEMNVYFVSSLCRSGLYEADFGWGKAVWANTLMKYNNCVVISDTNDGQGIEAWVGLPKQDMATFQNNQDILAYASFI</sequence>
<dbReference type="Gene3D" id="3.30.559.10">
    <property type="entry name" value="Chloramphenicol acetyltransferase-like domain"/>
    <property type="match status" value="2"/>
</dbReference>
<comment type="similarity">
    <text evidence="1">Belongs to the plant acyltransferase family.</text>
</comment>
<reference evidence="4" key="1">
    <citation type="journal article" date="2023" name="Plant J.">
        <title>Genome sequences and population genomics provide insights into the demographic history, inbreeding, and mutation load of two 'living fossil' tree species of Dipteronia.</title>
        <authorList>
            <person name="Feng Y."/>
            <person name="Comes H.P."/>
            <person name="Chen J."/>
            <person name="Zhu S."/>
            <person name="Lu R."/>
            <person name="Zhang X."/>
            <person name="Li P."/>
            <person name="Qiu J."/>
            <person name="Olsen K.M."/>
            <person name="Qiu Y."/>
        </authorList>
    </citation>
    <scope>NUCLEOTIDE SEQUENCE</scope>
    <source>
        <strain evidence="4">KIB01</strain>
    </source>
</reference>
<evidence type="ECO:0000256" key="3">
    <source>
        <dbReference type="ARBA" id="ARBA00023315"/>
    </source>
</evidence>
<dbReference type="GO" id="GO:0016746">
    <property type="term" value="F:acyltransferase activity"/>
    <property type="evidence" value="ECO:0007669"/>
    <property type="project" value="UniProtKB-KW"/>
</dbReference>
<name>A0AAD9X3Z9_9ROSI</name>
<dbReference type="Pfam" id="PF02458">
    <property type="entry name" value="Transferase"/>
    <property type="match status" value="1"/>
</dbReference>
<comment type="caution">
    <text evidence="4">The sequence shown here is derived from an EMBL/GenBank/DDBJ whole genome shotgun (WGS) entry which is preliminary data.</text>
</comment>
<dbReference type="EMBL" id="JANJYI010000004">
    <property type="protein sequence ID" value="KAK2652369.1"/>
    <property type="molecule type" value="Genomic_DNA"/>
</dbReference>
<accession>A0AAD9X3Z9</accession>
<protein>
    <submittedName>
        <fullName evidence="4">Uncharacterized protein</fullName>
    </submittedName>
</protein>
<evidence type="ECO:0000256" key="1">
    <source>
        <dbReference type="ARBA" id="ARBA00009861"/>
    </source>
</evidence>
<evidence type="ECO:0000256" key="2">
    <source>
        <dbReference type="ARBA" id="ARBA00022679"/>
    </source>
</evidence>
<dbReference type="PANTHER" id="PTHR31623:SF28">
    <property type="entry name" value="BAHD ACYLTRANSFERASE"/>
    <property type="match status" value="1"/>
</dbReference>
<dbReference type="AlphaFoldDB" id="A0AAD9X3Z9"/>
<organism evidence="4 5">
    <name type="scientific">Dipteronia dyeriana</name>
    <dbReference type="NCBI Taxonomy" id="168575"/>
    <lineage>
        <taxon>Eukaryota</taxon>
        <taxon>Viridiplantae</taxon>
        <taxon>Streptophyta</taxon>
        <taxon>Embryophyta</taxon>
        <taxon>Tracheophyta</taxon>
        <taxon>Spermatophyta</taxon>
        <taxon>Magnoliopsida</taxon>
        <taxon>eudicotyledons</taxon>
        <taxon>Gunneridae</taxon>
        <taxon>Pentapetalae</taxon>
        <taxon>rosids</taxon>
        <taxon>malvids</taxon>
        <taxon>Sapindales</taxon>
        <taxon>Sapindaceae</taxon>
        <taxon>Hippocastanoideae</taxon>
        <taxon>Acereae</taxon>
        <taxon>Dipteronia</taxon>
    </lineage>
</organism>
<evidence type="ECO:0000313" key="4">
    <source>
        <dbReference type="EMBL" id="KAK2652369.1"/>
    </source>
</evidence>
<dbReference type="PANTHER" id="PTHR31623">
    <property type="entry name" value="F21J9.9"/>
    <property type="match status" value="1"/>
</dbReference>
<dbReference type="InterPro" id="IPR023213">
    <property type="entry name" value="CAT-like_dom_sf"/>
</dbReference>
<gene>
    <name evidence="4" type="ORF">Ddye_012225</name>
</gene>
<dbReference type="Proteomes" id="UP001280121">
    <property type="component" value="Unassembled WGS sequence"/>
</dbReference>